<dbReference type="EMBL" id="UGDC01000003">
    <property type="protein sequence ID" value="STJ82058.1"/>
    <property type="molecule type" value="Genomic_DNA"/>
</dbReference>
<evidence type="ECO:0000256" key="4">
    <source>
        <dbReference type="ARBA" id="ARBA00055294"/>
    </source>
</evidence>
<dbReference type="CDD" id="cd01520">
    <property type="entry name" value="RHOD_YbbB"/>
    <property type="match status" value="1"/>
</dbReference>
<dbReference type="NCBIfam" id="NF008751">
    <property type="entry name" value="PRK11784.1-3"/>
    <property type="match status" value="1"/>
</dbReference>
<comment type="catalytic activity">
    <reaction evidence="8">
        <text>5-methylaminomethyl-S-(2E)-geranyl-thiouridine(34) in tRNA + selenophosphate + H(+) = 5-methylaminomethyl-2-(Se-phospho)selenouridine(34) in tRNA + (2E)-thiogeraniol</text>
        <dbReference type="Rhea" id="RHEA:60172"/>
        <dbReference type="Rhea" id="RHEA-COMP:14654"/>
        <dbReference type="Rhea" id="RHEA-COMP:15523"/>
        <dbReference type="ChEBI" id="CHEBI:15378"/>
        <dbReference type="ChEBI" id="CHEBI:16144"/>
        <dbReference type="ChEBI" id="CHEBI:140632"/>
        <dbReference type="ChEBI" id="CHEBI:143702"/>
        <dbReference type="ChEBI" id="CHEBI:143703"/>
    </reaction>
</comment>
<feature type="active site" description="S-selanylcysteine intermediate" evidence="8">
    <location>
        <position position="97"/>
    </location>
</feature>
<dbReference type="PANTHER" id="PTHR30401">
    <property type="entry name" value="TRNA 2-SELENOURIDINE SYNTHASE"/>
    <property type="match status" value="1"/>
</dbReference>
<dbReference type="SUPFAM" id="SSF52821">
    <property type="entry name" value="Rhodanese/Cell cycle control phosphatase"/>
    <property type="match status" value="1"/>
</dbReference>
<evidence type="ECO:0000256" key="2">
    <source>
        <dbReference type="ARBA" id="ARBA00023266"/>
    </source>
</evidence>
<evidence type="ECO:0000259" key="9">
    <source>
        <dbReference type="PROSITE" id="PS50206"/>
    </source>
</evidence>
<accession>A0A376YCC8</accession>
<dbReference type="Gene3D" id="3.40.250.10">
    <property type="entry name" value="Rhodanese-like domain"/>
    <property type="match status" value="1"/>
</dbReference>
<proteinExistence type="inferred from homology"/>
<evidence type="ECO:0000256" key="3">
    <source>
        <dbReference type="ARBA" id="ARBA00050862"/>
    </source>
</evidence>
<keyword evidence="1 8" id="KW-0808">Transferase</keyword>
<dbReference type="NCBIfam" id="NF008749">
    <property type="entry name" value="PRK11784.1-1"/>
    <property type="match status" value="1"/>
</dbReference>
<dbReference type="InterPro" id="IPR058840">
    <property type="entry name" value="AAA_SelU"/>
</dbReference>
<dbReference type="GO" id="GO:0016765">
    <property type="term" value="F:transferase activity, transferring alkyl or aryl (other than methyl) groups"/>
    <property type="evidence" value="ECO:0007669"/>
    <property type="project" value="UniProtKB-UniRule"/>
</dbReference>
<dbReference type="PANTHER" id="PTHR30401:SF0">
    <property type="entry name" value="TRNA 2-SELENOURIDINE SYNTHASE"/>
    <property type="match status" value="1"/>
</dbReference>
<dbReference type="GO" id="GO:0002098">
    <property type="term" value="P:tRNA wobble uridine modification"/>
    <property type="evidence" value="ECO:0007669"/>
    <property type="project" value="UniProtKB-UniRule"/>
</dbReference>
<protein>
    <recommendedName>
        <fullName evidence="7 8">tRNA 2-selenouridine synthase</fullName>
        <ecNumber evidence="6 8">2.9.1.3</ecNumber>
    </recommendedName>
</protein>
<dbReference type="AlphaFoldDB" id="A0A376YCC8"/>
<evidence type="ECO:0000313" key="11">
    <source>
        <dbReference type="Proteomes" id="UP000254785"/>
    </source>
</evidence>
<evidence type="ECO:0000256" key="8">
    <source>
        <dbReference type="HAMAP-Rule" id="MF_01622"/>
    </source>
</evidence>
<keyword evidence="2 8" id="KW-0711">Selenium</keyword>
<dbReference type="EC" id="2.9.1.3" evidence="6 8"/>
<name>A0A376YCC8_ECOLX</name>
<comment type="subunit">
    <text evidence="8">Monomer.</text>
</comment>
<dbReference type="Proteomes" id="UP000254785">
    <property type="component" value="Unassembled WGS sequence"/>
</dbReference>
<comment type="catalytic activity">
    <reaction evidence="3">
        <text>5-methylaminomethyl-2-thiouridine(34) in tRNA + selenophosphate + (2E)-geranyl diphosphate + H2O + H(+) = 5-methylaminomethyl-2-selenouridine(34) in tRNA + (2E)-thiogeraniol + phosphate + diphosphate</text>
        <dbReference type="Rhea" id="RHEA:42716"/>
        <dbReference type="Rhea" id="RHEA-COMP:10195"/>
        <dbReference type="Rhea" id="RHEA-COMP:10196"/>
        <dbReference type="ChEBI" id="CHEBI:15377"/>
        <dbReference type="ChEBI" id="CHEBI:15378"/>
        <dbReference type="ChEBI" id="CHEBI:16144"/>
        <dbReference type="ChEBI" id="CHEBI:33019"/>
        <dbReference type="ChEBI" id="CHEBI:43474"/>
        <dbReference type="ChEBI" id="CHEBI:58057"/>
        <dbReference type="ChEBI" id="CHEBI:74455"/>
        <dbReference type="ChEBI" id="CHEBI:82743"/>
        <dbReference type="ChEBI" id="CHEBI:143703"/>
        <dbReference type="EC" id="2.9.1.3"/>
    </reaction>
    <physiologicalReaction direction="left-to-right" evidence="3">
        <dbReference type="Rhea" id="RHEA:42717"/>
    </physiologicalReaction>
</comment>
<dbReference type="PROSITE" id="PS50206">
    <property type="entry name" value="RHODANESE_3"/>
    <property type="match status" value="1"/>
</dbReference>
<comment type="catalytic activity">
    <reaction evidence="8">
        <text>5-methylaminomethyl-2-thiouridine(34) in tRNA + (2E)-geranyl diphosphate = 5-methylaminomethyl-S-(2E)-geranyl-thiouridine(34) in tRNA + diphosphate</text>
        <dbReference type="Rhea" id="RHEA:14085"/>
        <dbReference type="Rhea" id="RHEA-COMP:10195"/>
        <dbReference type="Rhea" id="RHEA-COMP:14654"/>
        <dbReference type="ChEBI" id="CHEBI:33019"/>
        <dbReference type="ChEBI" id="CHEBI:58057"/>
        <dbReference type="ChEBI" id="CHEBI:74455"/>
        <dbReference type="ChEBI" id="CHEBI:140632"/>
    </reaction>
</comment>
<comment type="function">
    <text evidence="4 8">Involved in the post-transcriptional modification of the uridine at the wobble position (U34) of tRNA(Lys), tRNA(Glu) and tRNA(Gln). Catalyzes the conversion of 2-thiouridine (S2U-RNA) to 2-selenouridine (Se2U-RNA). Acts in a two-step process involving geranylation of 2-thiouridine (S2U) to S-geranyl-2-thiouridine (geS2U) and subsequent selenation of the latter derivative to 2-selenouridine (Se2U) in the tRNA chain.</text>
</comment>
<dbReference type="InterPro" id="IPR001763">
    <property type="entry name" value="Rhodanese-like_dom"/>
</dbReference>
<comment type="similarity">
    <text evidence="5 8">Belongs to the SelU family.</text>
</comment>
<dbReference type="InterPro" id="IPR017582">
    <property type="entry name" value="SelU"/>
</dbReference>
<evidence type="ECO:0000256" key="6">
    <source>
        <dbReference type="ARBA" id="ARBA00066463"/>
    </source>
</evidence>
<dbReference type="SMART" id="SM00450">
    <property type="entry name" value="RHOD"/>
    <property type="match status" value="1"/>
</dbReference>
<reference evidence="10 11" key="1">
    <citation type="submission" date="2018-06" db="EMBL/GenBank/DDBJ databases">
        <authorList>
            <consortium name="Pathogen Informatics"/>
            <person name="Doyle S."/>
        </authorList>
    </citation>
    <scope>NUCLEOTIDE SEQUENCE [LARGE SCALE GENOMIC DNA]</scope>
    <source>
        <strain evidence="10 11">NCTC9117</strain>
    </source>
</reference>
<organism evidence="10 11">
    <name type="scientific">Escherichia coli</name>
    <dbReference type="NCBI Taxonomy" id="562"/>
    <lineage>
        <taxon>Bacteria</taxon>
        <taxon>Pseudomonadati</taxon>
        <taxon>Pseudomonadota</taxon>
        <taxon>Gammaproteobacteria</taxon>
        <taxon>Enterobacterales</taxon>
        <taxon>Enterobacteriaceae</taxon>
        <taxon>Escherichia</taxon>
    </lineage>
</organism>
<sequence length="376" mass="42493">MQERHTEQDYRALLIADTPIIDVRAPIEFEHGAMPAAINLPLMNNDERAAVGTCYKQQGSDAALALGHKLVAGEIRQQRMDAWRAACLQNPQGILCCARGGQRSHIVQSWLHAAGIDYPLVEGGYKALRQTAIQATIELAQKPIVLIGGCTGSGKTLLVQQQPNGVDLEGLARHRGSAFGRTLQPQLSQASFENLLAAEMLKTDARQNLRLWVLEDESRMIGSNHLPECLRERMTQAAIAVVEDPFEIRLERLNEEYFLRMHHDFTHAYGDEQGWQEYCEYLHHGLSAIKRRLGLQRYNELAARLDAALTTQLTTGSTDGHLAWLVPLLEEYYDPMYRYQLEKKRKKLSFAVSGRKWRNGLRRGNEGRICISRDLI</sequence>
<dbReference type="InterPro" id="IPR036873">
    <property type="entry name" value="Rhodanese-like_dom_sf"/>
</dbReference>
<evidence type="ECO:0000313" key="10">
    <source>
        <dbReference type="EMBL" id="STJ82058.1"/>
    </source>
</evidence>
<dbReference type="GO" id="GO:0043828">
    <property type="term" value="F:tRNA 2-selenouridine synthase activity"/>
    <property type="evidence" value="ECO:0007669"/>
    <property type="project" value="UniProtKB-EC"/>
</dbReference>
<dbReference type="Pfam" id="PF26341">
    <property type="entry name" value="AAA_SelU"/>
    <property type="match status" value="1"/>
</dbReference>
<feature type="domain" description="Rhodanese" evidence="9">
    <location>
        <begin position="14"/>
        <end position="137"/>
    </location>
</feature>
<gene>
    <name evidence="8 10" type="primary">selU</name>
    <name evidence="10" type="ORF">NCTC9117_04653</name>
</gene>
<evidence type="ECO:0000256" key="1">
    <source>
        <dbReference type="ARBA" id="ARBA00022679"/>
    </source>
</evidence>
<comment type="catalytic activity">
    <reaction evidence="8">
        <text>5-methylaminomethyl-2-(Se-phospho)selenouridine(34) in tRNA + H2O = 5-methylaminomethyl-2-selenouridine(34) in tRNA + phosphate</text>
        <dbReference type="Rhea" id="RHEA:60176"/>
        <dbReference type="Rhea" id="RHEA-COMP:10196"/>
        <dbReference type="Rhea" id="RHEA-COMP:15523"/>
        <dbReference type="ChEBI" id="CHEBI:15377"/>
        <dbReference type="ChEBI" id="CHEBI:43474"/>
        <dbReference type="ChEBI" id="CHEBI:82743"/>
        <dbReference type="ChEBI" id="CHEBI:143702"/>
    </reaction>
</comment>
<evidence type="ECO:0000256" key="7">
    <source>
        <dbReference type="ARBA" id="ARBA00073823"/>
    </source>
</evidence>
<dbReference type="NCBIfam" id="TIGR03167">
    <property type="entry name" value="tRNA_sel_U_synt"/>
    <property type="match status" value="1"/>
</dbReference>
<dbReference type="FunFam" id="3.40.250.10:FF:000009">
    <property type="entry name" value="tRNA 2-selenouridine/geranyl-2-thiouridine synthase"/>
    <property type="match status" value="1"/>
</dbReference>
<evidence type="ECO:0000256" key="5">
    <source>
        <dbReference type="ARBA" id="ARBA00060843"/>
    </source>
</evidence>
<dbReference type="HAMAP" id="MF_01622">
    <property type="entry name" value="tRNA_sel_U_synth"/>
    <property type="match status" value="1"/>
</dbReference>